<name>A0ABN5PTM6_9ACTO</name>
<feature type="region of interest" description="Disordered" evidence="1">
    <location>
        <begin position="1"/>
        <end position="75"/>
    </location>
</feature>
<reference evidence="2 3" key="1">
    <citation type="submission" date="2018-09" db="EMBL/GenBank/DDBJ databases">
        <authorList>
            <person name="Li J."/>
        </authorList>
    </citation>
    <scope>NUCLEOTIDE SEQUENCE [LARGE SCALE GENOMIC DNA]</scope>
    <source>
        <strain evidence="2 3">2129</strain>
    </source>
</reference>
<proteinExistence type="predicted"/>
<organism evidence="2 3">
    <name type="scientific">Actinomyces lilanjuaniae</name>
    <dbReference type="NCBI Taxonomy" id="2321394"/>
    <lineage>
        <taxon>Bacteria</taxon>
        <taxon>Bacillati</taxon>
        <taxon>Actinomycetota</taxon>
        <taxon>Actinomycetes</taxon>
        <taxon>Actinomycetales</taxon>
        <taxon>Actinomycetaceae</taxon>
        <taxon>Actinomyces</taxon>
    </lineage>
</organism>
<evidence type="ECO:0000313" key="3">
    <source>
        <dbReference type="Proteomes" id="UP000273001"/>
    </source>
</evidence>
<protein>
    <submittedName>
        <fullName evidence="2">Uncharacterized protein</fullName>
    </submittedName>
</protein>
<gene>
    <name evidence="2" type="ORF">D5R93_11635</name>
</gene>
<evidence type="ECO:0000313" key="2">
    <source>
        <dbReference type="EMBL" id="AYD90487.1"/>
    </source>
</evidence>
<keyword evidence="3" id="KW-1185">Reference proteome</keyword>
<dbReference type="EMBL" id="CP032514">
    <property type="protein sequence ID" value="AYD90487.1"/>
    <property type="molecule type" value="Genomic_DNA"/>
</dbReference>
<evidence type="ECO:0000256" key="1">
    <source>
        <dbReference type="SAM" id="MobiDB-lite"/>
    </source>
</evidence>
<feature type="compositionally biased region" description="Polar residues" evidence="1">
    <location>
        <begin position="62"/>
        <end position="74"/>
    </location>
</feature>
<feature type="compositionally biased region" description="Pro residues" evidence="1">
    <location>
        <begin position="31"/>
        <end position="59"/>
    </location>
</feature>
<dbReference type="Proteomes" id="UP000273001">
    <property type="component" value="Chromosome"/>
</dbReference>
<sequence length="98" mass="10119">MTPWEFMSTASCRRVRSSSATPCRWTTAAPHPAPAPTETGPPAPAPPTTAPTHAPPPPGSVFHSTDPTTGSPTRFTLRAATCNRSVSAIAAHDSSPTT</sequence>
<accession>A0ABN5PTM6</accession>